<dbReference type="AlphaFoldDB" id="A0A0M4MYT9"/>
<feature type="binding site" evidence="17">
    <location>
        <position position="92"/>
    </location>
    <ligand>
        <name>Mg(2+)</name>
        <dbReference type="ChEBI" id="CHEBI:18420"/>
        <label>2</label>
    </ligand>
</feature>
<keyword evidence="22" id="KW-1185">Reference proteome</keyword>
<sequence length="217" mass="23485">MIGKYLRPGISKVINPVARGLLKIGVTPNMMTIFGTVLNITLAVVLIALTEHVTIGAILLGLTVFVDLIDGAMARQIGHGTPYGAVLDATLDRIADGAVIGSILWWEINNRPDDTWLLITTIVTLVFSEVISYAKARAEASGIPVNNGLIERPERLIIALVGIGFTGIGLHFGVQWMTYFINAAMWILAIGSIITVGQRLHLVSKAPHAREDFEVQH</sequence>
<evidence type="ECO:0000256" key="17">
    <source>
        <dbReference type="HAMAP-Rule" id="MF_02241"/>
    </source>
</evidence>
<keyword evidence="17" id="KW-1208">Phospholipid metabolism</keyword>
<comment type="subunit">
    <text evidence="5 17">Homodimer.</text>
</comment>
<evidence type="ECO:0000256" key="18">
    <source>
        <dbReference type="RuleBase" id="RU003750"/>
    </source>
</evidence>
<feature type="binding site" evidence="17">
    <location>
        <position position="81"/>
    </location>
    <ligand>
        <name>a CDP-1,2-diacyl-sn-glycerol</name>
        <dbReference type="ChEBI" id="CHEBI:58332"/>
    </ligand>
</feature>
<feature type="transmembrane region" description="Helical" evidence="17">
    <location>
        <begin position="116"/>
        <end position="134"/>
    </location>
</feature>
<keyword evidence="12 17" id="KW-0472">Membrane</keyword>
<keyword evidence="7 17" id="KW-0808">Transferase</keyword>
<reference evidence="19" key="2">
    <citation type="journal article" date="2016" name="Int. J. Syst. Evol. Microbiol.">
        <title>Lawsonella clevelandensis gen. nov., sp. nov., a new member of the suborder Corynebacterineae isolated from human abscesses.</title>
        <authorList>
            <person name="Bell M.E."/>
            <person name="Bernard K.A."/>
            <person name="Harrington S.M."/>
            <person name="Patel N.B."/>
            <person name="Tucker T.A."/>
            <person name="Metcalfe M.G."/>
            <person name="McQuiston J.R."/>
        </authorList>
    </citation>
    <scope>NUCLEOTIDE SEQUENCE</scope>
    <source>
        <strain evidence="19">X1698</strain>
    </source>
</reference>
<comment type="similarity">
    <text evidence="4 17 18">Belongs to the CDP-alcohol phosphatidyltransferase class-I family.</text>
</comment>
<keyword evidence="6 17" id="KW-1003">Cell membrane</keyword>
<evidence type="ECO:0000256" key="13">
    <source>
        <dbReference type="ARBA" id="ARBA00023935"/>
    </source>
</evidence>
<comment type="catalytic activity">
    <reaction evidence="13 17">
        <text>1,2-di-(9Z-octadecenoyl)-sn-glycero-3-cytidine-5'-diphosphate + 1D-myo-inositol 3-phosphate = 1,2-di-(9Z-octadecenoyl)-sn-glycero-3-phospho-(1D-myo-inositol-3-phosphate) + CMP + H(+)</text>
        <dbReference type="Rhea" id="RHEA:61216"/>
        <dbReference type="ChEBI" id="CHEBI:15378"/>
        <dbReference type="ChEBI" id="CHEBI:58401"/>
        <dbReference type="ChEBI" id="CHEBI:60377"/>
        <dbReference type="ChEBI" id="CHEBI:85356"/>
        <dbReference type="ChEBI" id="CHEBI:144472"/>
    </reaction>
</comment>
<evidence type="ECO:0000256" key="2">
    <source>
        <dbReference type="ARBA" id="ARBA00004805"/>
    </source>
</evidence>
<dbReference type="UniPathway" id="UPA00220"/>
<dbReference type="InterPro" id="IPR000462">
    <property type="entry name" value="CDP-OH_P_trans"/>
</dbReference>
<dbReference type="GO" id="GO:0016780">
    <property type="term" value="F:phosphotransferase activity, for other substituted phosphate groups"/>
    <property type="evidence" value="ECO:0007669"/>
    <property type="project" value="UniProtKB-UniRule"/>
</dbReference>
<gene>
    <name evidence="20" type="primary">pgsA1_1</name>
    <name evidence="19" type="ORF">AL705_00590</name>
    <name evidence="20" type="ORF">LC603019_00123</name>
</gene>
<evidence type="ECO:0000256" key="8">
    <source>
        <dbReference type="ARBA" id="ARBA00022692"/>
    </source>
</evidence>
<keyword evidence="10 17" id="KW-0460">Magnesium</keyword>
<dbReference type="HAMAP" id="MF_02241">
    <property type="entry name" value="PIP_synthase"/>
    <property type="match status" value="1"/>
</dbReference>
<evidence type="ECO:0000313" key="19">
    <source>
        <dbReference type="EMBL" id="ALE18473.1"/>
    </source>
</evidence>
<protein>
    <recommendedName>
        <fullName evidence="14 17">Phosphatidylinositol phosphate synthase</fullName>
        <shortName evidence="17">PIP synthase</shortName>
        <ecNumber evidence="17">2.7.8.-</ecNumber>
    </recommendedName>
    <alternativeName>
        <fullName evidence="15 17">CDP-diacylglycerol--D-myo-inositol-3-phosphate 3-phosphatidyltransferase</fullName>
    </alternativeName>
</protein>
<keyword evidence="17" id="KW-0443">Lipid metabolism</keyword>
<organism evidence="19 21">
    <name type="scientific">Lawsonella clevelandensis</name>
    <dbReference type="NCBI Taxonomy" id="1528099"/>
    <lineage>
        <taxon>Bacteria</taxon>
        <taxon>Bacillati</taxon>
        <taxon>Actinomycetota</taxon>
        <taxon>Actinomycetes</taxon>
        <taxon>Mycobacteriales</taxon>
        <taxon>Lawsonellaceae</taxon>
        <taxon>Lawsonella</taxon>
    </lineage>
</organism>
<feature type="binding site" evidence="17">
    <location>
        <position position="67"/>
    </location>
    <ligand>
        <name>Mg(2+)</name>
        <dbReference type="ChEBI" id="CHEBI:18420"/>
        <label>1</label>
    </ligand>
</feature>
<comment type="catalytic activity">
    <reaction evidence="16 17">
        <text>a CDP-1,2-diacyl-sn-glycerol + 1D-myo-inositol 3-phosphate = a 1,2-diacyl-sn-glycero-3-phospho-(1D-myo-inositol-3-phosphate) + CMP + H(+)</text>
        <dbReference type="Rhea" id="RHEA:60504"/>
        <dbReference type="ChEBI" id="CHEBI:15378"/>
        <dbReference type="ChEBI" id="CHEBI:58088"/>
        <dbReference type="ChEBI" id="CHEBI:58332"/>
        <dbReference type="ChEBI" id="CHEBI:58401"/>
        <dbReference type="ChEBI" id="CHEBI:60377"/>
    </reaction>
</comment>
<dbReference type="InterPro" id="IPR044268">
    <property type="entry name" value="PIP_synthase_PgsA1"/>
</dbReference>
<comment type="function">
    <text evidence="17">Catalyzes the conjugation of the 1'-hydroxyl group of D-myo-inositol-3-phosphate (also named L-myo-inositol-1-phosphate) with a lipid tail of cytidine diphosphate diacylglycerol (CDP-DAG), forming phosphatidylinositol phosphate (PIP) and CMP. PIP is a precursor of phosphatidylinositol (PI) which is an essential lipid required for cell wall formation.</text>
</comment>
<dbReference type="EMBL" id="LR584267">
    <property type="protein sequence ID" value="VHN99637.1"/>
    <property type="molecule type" value="Genomic_DNA"/>
</dbReference>
<keyword evidence="9 17" id="KW-0479">Metal-binding</keyword>
<dbReference type="PATRIC" id="fig|1562462.4.peg.123"/>
<dbReference type="InterPro" id="IPR043130">
    <property type="entry name" value="CDP-OH_PTrfase_TM_dom"/>
</dbReference>
<name>A0A0M4MYT9_9ACTN</name>
<dbReference type="Pfam" id="PF01066">
    <property type="entry name" value="CDP-OH_P_transf"/>
    <property type="match status" value="1"/>
</dbReference>
<keyword evidence="11 17" id="KW-1133">Transmembrane helix</keyword>
<evidence type="ECO:0000256" key="1">
    <source>
        <dbReference type="ARBA" id="ARBA00004651"/>
    </source>
</evidence>
<dbReference type="Gene3D" id="1.20.120.1760">
    <property type="match status" value="1"/>
</dbReference>
<evidence type="ECO:0000256" key="3">
    <source>
        <dbReference type="ARBA" id="ARBA00005189"/>
    </source>
</evidence>
<dbReference type="GO" id="GO:0008654">
    <property type="term" value="P:phospholipid biosynthetic process"/>
    <property type="evidence" value="ECO:0007669"/>
    <property type="project" value="UniProtKB-UniRule"/>
</dbReference>
<dbReference type="KEGG" id="cbq:AL705_00590"/>
<dbReference type="NCBIfam" id="NF045883">
    <property type="entry name" value="PIPSynth"/>
    <property type="match status" value="1"/>
</dbReference>
<evidence type="ECO:0000313" key="22">
    <source>
        <dbReference type="Proteomes" id="UP000324288"/>
    </source>
</evidence>
<feature type="transmembrane region" description="Helical" evidence="17">
    <location>
        <begin position="179"/>
        <end position="197"/>
    </location>
</feature>
<dbReference type="Proteomes" id="UP000068137">
    <property type="component" value="Chromosome"/>
</dbReference>
<feature type="binding site" evidence="17">
    <location>
        <position position="71"/>
    </location>
    <ligand>
        <name>a CDP-1,2-diacyl-sn-glycerol</name>
        <dbReference type="ChEBI" id="CHEBI:58332"/>
    </ligand>
</feature>
<feature type="active site" description="Proton acceptor" evidence="17">
    <location>
        <position position="92"/>
    </location>
</feature>
<feature type="binding site" evidence="17">
    <location>
        <position position="70"/>
    </location>
    <ligand>
        <name>Mg(2+)</name>
        <dbReference type="ChEBI" id="CHEBI:18420"/>
        <label>1</label>
    </ligand>
</feature>
<reference evidence="20 22" key="3">
    <citation type="submission" date="2019-04" db="EMBL/GenBank/DDBJ databases">
        <authorList>
            <person name="Seth-Smith MB H."/>
            <person name="Seth-Smith H."/>
        </authorList>
    </citation>
    <scope>NUCLEOTIDE SEQUENCE [LARGE SCALE GENOMIC DNA]</scope>
    <source>
        <strain evidence="20">USB-603019</strain>
    </source>
</reference>
<evidence type="ECO:0000256" key="9">
    <source>
        <dbReference type="ARBA" id="ARBA00022723"/>
    </source>
</evidence>
<comment type="cofactor">
    <cofactor evidence="17">
        <name>Mg(2+)</name>
        <dbReference type="ChEBI" id="CHEBI:18420"/>
    </cofactor>
    <text evidence="17">Contains a di-nuclear catalytic Mg(2+) center.</text>
</comment>
<comment type="subcellular location">
    <subcellularLocation>
        <location evidence="1 17">Cell membrane</location>
        <topology evidence="1 17">Multi-pass membrane protein</topology>
    </subcellularLocation>
</comment>
<evidence type="ECO:0000313" key="20">
    <source>
        <dbReference type="EMBL" id="VHN99637.1"/>
    </source>
</evidence>
<dbReference type="Proteomes" id="UP000324288">
    <property type="component" value="Chromosome"/>
</dbReference>
<evidence type="ECO:0000256" key="15">
    <source>
        <dbReference type="ARBA" id="ARBA00033137"/>
    </source>
</evidence>
<feature type="binding site" evidence="17">
    <location>
        <position position="88"/>
    </location>
    <ligand>
        <name>Mg(2+)</name>
        <dbReference type="ChEBI" id="CHEBI:18420"/>
        <label>2</label>
    </ligand>
</feature>
<evidence type="ECO:0000256" key="16">
    <source>
        <dbReference type="ARBA" id="ARBA00048865"/>
    </source>
</evidence>
<dbReference type="PROSITE" id="PS00379">
    <property type="entry name" value="CDP_ALCOHOL_P_TRANSF"/>
    <property type="match status" value="1"/>
</dbReference>
<evidence type="ECO:0000256" key="5">
    <source>
        <dbReference type="ARBA" id="ARBA00011738"/>
    </source>
</evidence>
<feature type="binding site" evidence="17">
    <location>
        <position position="67"/>
    </location>
    <ligand>
        <name>Mg(2+)</name>
        <dbReference type="ChEBI" id="CHEBI:18420"/>
        <label>2</label>
    </ligand>
</feature>
<dbReference type="EMBL" id="CP012390">
    <property type="protein sequence ID" value="ALE18473.1"/>
    <property type="molecule type" value="Genomic_DNA"/>
</dbReference>
<evidence type="ECO:0000256" key="10">
    <source>
        <dbReference type="ARBA" id="ARBA00022842"/>
    </source>
</evidence>
<feature type="binding site" evidence="17">
    <location>
        <begin position="29"/>
        <end position="32"/>
    </location>
    <ligand>
        <name>a CDP-1,2-diacyl-sn-glycerol</name>
        <dbReference type="ChEBI" id="CHEBI:58332"/>
    </ligand>
</feature>
<proteinExistence type="inferred from homology"/>
<accession>A0A0M4MYT9</accession>
<evidence type="ECO:0000256" key="14">
    <source>
        <dbReference type="ARBA" id="ARBA00024082"/>
    </source>
</evidence>
<evidence type="ECO:0000256" key="6">
    <source>
        <dbReference type="ARBA" id="ARBA00022475"/>
    </source>
</evidence>
<evidence type="ECO:0000256" key="11">
    <source>
        <dbReference type="ARBA" id="ARBA00022989"/>
    </source>
</evidence>
<comment type="caution">
    <text evidence="17">Lacks conserved residue(s) required for the propagation of feature annotation.</text>
</comment>
<evidence type="ECO:0000256" key="7">
    <source>
        <dbReference type="ARBA" id="ARBA00022679"/>
    </source>
</evidence>
<evidence type="ECO:0000313" key="21">
    <source>
        <dbReference type="Proteomes" id="UP000068137"/>
    </source>
</evidence>
<keyword evidence="17" id="KW-0594">Phospholipid biosynthesis</keyword>
<dbReference type="RefSeq" id="WP_053961358.1">
    <property type="nucleotide sequence ID" value="NZ_CAJPTR010000002.1"/>
</dbReference>
<evidence type="ECO:0000256" key="4">
    <source>
        <dbReference type="ARBA" id="ARBA00010441"/>
    </source>
</evidence>
<feature type="binding site" evidence="17">
    <location>
        <position position="88"/>
    </location>
    <ligand>
        <name>Mg(2+)</name>
        <dbReference type="ChEBI" id="CHEBI:18420"/>
        <label>1</label>
    </ligand>
</feature>
<dbReference type="EC" id="2.7.8.-" evidence="17"/>
<dbReference type="GO" id="GO:0000287">
    <property type="term" value="F:magnesium ion binding"/>
    <property type="evidence" value="ECO:0007669"/>
    <property type="project" value="UniProtKB-UniRule"/>
</dbReference>
<keyword evidence="17" id="KW-0444">Lipid biosynthesis</keyword>
<comment type="pathway">
    <text evidence="3">Lipid metabolism.</text>
</comment>
<reference evidence="19 21" key="1">
    <citation type="journal article" date="2015" name="Genome Announc.">
        <title>Complete Genome Sequences for Two Strains of a Novel Fastidious, Partially Acid-Fast, Gram-Positive Corynebacterineae Bacterium, Derived from Human Clinical Samples.</title>
        <authorList>
            <person name="Nicholson A.C."/>
            <person name="Bell M."/>
            <person name="Humrighouse B.W."/>
            <person name="McQuiston J.R."/>
        </authorList>
    </citation>
    <scope>NUCLEOTIDE SEQUENCE [LARGE SCALE GENOMIC DNA]</scope>
    <source>
        <strain evidence="19 21">X1698</strain>
    </source>
</reference>
<keyword evidence="8 17" id="KW-0812">Transmembrane</keyword>
<feature type="transmembrane region" description="Helical" evidence="17">
    <location>
        <begin position="21"/>
        <end position="49"/>
    </location>
</feature>
<comment type="pathway">
    <text evidence="2 17">Phospholipid metabolism; phosphatidylinositol phosphate biosynthesis.</text>
</comment>
<dbReference type="STRING" id="1528099.AL705_00590"/>
<feature type="binding site" evidence="17">
    <location>
        <position position="75"/>
    </location>
    <ligand>
        <name>a CDP-1,2-diacyl-sn-glycerol</name>
        <dbReference type="ChEBI" id="CHEBI:58332"/>
    </ligand>
</feature>
<evidence type="ECO:0000256" key="12">
    <source>
        <dbReference type="ARBA" id="ARBA00023136"/>
    </source>
</evidence>
<dbReference type="InterPro" id="IPR048254">
    <property type="entry name" value="CDP_ALCOHOL_P_TRANSF_CS"/>
</dbReference>
<dbReference type="GO" id="GO:0005886">
    <property type="term" value="C:plasma membrane"/>
    <property type="evidence" value="ECO:0007669"/>
    <property type="project" value="UniProtKB-SubCell"/>
</dbReference>
<feature type="transmembrane region" description="Helical" evidence="17">
    <location>
        <begin position="155"/>
        <end position="173"/>
    </location>
</feature>